<dbReference type="HAMAP" id="MF_02227">
    <property type="entry name" value="RPE"/>
    <property type="match status" value="1"/>
</dbReference>
<feature type="binding site" evidence="10 13">
    <location>
        <position position="65"/>
    </location>
    <ligand>
        <name>a divalent metal cation</name>
        <dbReference type="ChEBI" id="CHEBI:60240"/>
    </ligand>
</feature>
<feature type="binding site" evidence="10 14">
    <location>
        <position position="65"/>
    </location>
    <ligand>
        <name>substrate</name>
    </ligand>
</feature>
<evidence type="ECO:0000256" key="3">
    <source>
        <dbReference type="ARBA" id="ARBA00001941"/>
    </source>
</evidence>
<organism evidence="15 16">
    <name type="scientific">Massilimicrobiota timonensis</name>
    <dbReference type="NCBI Taxonomy" id="1776392"/>
    <lineage>
        <taxon>Bacteria</taxon>
        <taxon>Bacillati</taxon>
        <taxon>Bacillota</taxon>
        <taxon>Erysipelotrichia</taxon>
        <taxon>Erysipelotrichales</taxon>
        <taxon>Erysipelotrichaceae</taxon>
        <taxon>Massilimicrobiota</taxon>
    </lineage>
</organism>
<dbReference type="PROSITE" id="PS01085">
    <property type="entry name" value="RIBUL_P_3_EPIMER_1"/>
    <property type="match status" value="1"/>
</dbReference>
<keyword evidence="10 11" id="KW-0119">Carbohydrate metabolism</keyword>
<dbReference type="PROSITE" id="PS01086">
    <property type="entry name" value="RIBUL_P_3_EPIMER_2"/>
    <property type="match status" value="1"/>
</dbReference>
<dbReference type="AlphaFoldDB" id="A0A1Y4SZ74"/>
<dbReference type="PIRSF" id="PIRSF001461">
    <property type="entry name" value="RPE"/>
    <property type="match status" value="1"/>
</dbReference>
<evidence type="ECO:0000256" key="10">
    <source>
        <dbReference type="HAMAP-Rule" id="MF_02227"/>
    </source>
</evidence>
<comment type="cofactor">
    <cofactor evidence="3">
        <name>Co(2+)</name>
        <dbReference type="ChEBI" id="CHEBI:48828"/>
    </cofactor>
</comment>
<feature type="active site" description="Proton acceptor" evidence="10 12">
    <location>
        <position position="34"/>
    </location>
</feature>
<evidence type="ECO:0000256" key="4">
    <source>
        <dbReference type="ARBA" id="ARBA00001947"/>
    </source>
</evidence>
<feature type="binding site" evidence="10 14">
    <location>
        <begin position="197"/>
        <end position="198"/>
    </location>
    <ligand>
        <name>substrate</name>
    </ligand>
</feature>
<dbReference type="InterPro" id="IPR011060">
    <property type="entry name" value="RibuloseP-bd_barrel"/>
</dbReference>
<dbReference type="Proteomes" id="UP000195305">
    <property type="component" value="Unassembled WGS sequence"/>
</dbReference>
<comment type="cofactor">
    <cofactor evidence="10 13">
        <name>a divalent metal cation</name>
        <dbReference type="ChEBI" id="CHEBI:60240"/>
    </cofactor>
    <text evidence="10 13">Binds 1 divalent metal cation per subunit.</text>
</comment>
<dbReference type="Pfam" id="PF00834">
    <property type="entry name" value="Ribul_P_3_epim"/>
    <property type="match status" value="1"/>
</dbReference>
<dbReference type="InterPro" id="IPR000056">
    <property type="entry name" value="Ribul_P_3_epim-like"/>
</dbReference>
<dbReference type="InterPro" id="IPR013785">
    <property type="entry name" value="Aldolase_TIM"/>
</dbReference>
<dbReference type="EC" id="5.1.3.1" evidence="7 10"/>
<keyword evidence="9 10" id="KW-0413">Isomerase</keyword>
<feature type="active site" description="Proton donor" evidence="10 12">
    <location>
        <position position="175"/>
    </location>
</feature>
<feature type="binding site" evidence="10 13">
    <location>
        <position position="32"/>
    </location>
    <ligand>
        <name>a divalent metal cation</name>
        <dbReference type="ChEBI" id="CHEBI:60240"/>
    </ligand>
</feature>
<dbReference type="NCBIfam" id="NF004076">
    <property type="entry name" value="PRK05581.1-4"/>
    <property type="match status" value="1"/>
</dbReference>
<dbReference type="CDD" id="cd00429">
    <property type="entry name" value="RPE"/>
    <property type="match status" value="1"/>
</dbReference>
<accession>A0A1Y4SZ74</accession>
<dbReference type="Gene3D" id="3.20.20.70">
    <property type="entry name" value="Aldolase class I"/>
    <property type="match status" value="1"/>
</dbReference>
<feature type="binding site" evidence="10 14">
    <location>
        <begin position="144"/>
        <end position="147"/>
    </location>
    <ligand>
        <name>substrate</name>
    </ligand>
</feature>
<feature type="binding site" evidence="10">
    <location>
        <begin position="175"/>
        <end position="177"/>
    </location>
    <ligand>
        <name>substrate</name>
    </ligand>
</feature>
<keyword evidence="16" id="KW-1185">Reference proteome</keyword>
<keyword evidence="13" id="KW-0862">Zinc</keyword>
<gene>
    <name evidence="10" type="primary">rpe</name>
    <name evidence="15" type="ORF">B5E75_04170</name>
</gene>
<dbReference type="PANTHER" id="PTHR11749">
    <property type="entry name" value="RIBULOSE-5-PHOSPHATE-3-EPIMERASE"/>
    <property type="match status" value="1"/>
</dbReference>
<keyword evidence="13" id="KW-0464">Manganese</keyword>
<dbReference type="SUPFAM" id="SSF51366">
    <property type="entry name" value="Ribulose-phoshate binding barrel"/>
    <property type="match status" value="1"/>
</dbReference>
<comment type="caution">
    <text evidence="15">The sequence shown here is derived from an EMBL/GenBank/DDBJ whole genome shotgun (WGS) entry which is preliminary data.</text>
</comment>
<evidence type="ECO:0000313" key="15">
    <source>
        <dbReference type="EMBL" id="OUQ35228.1"/>
    </source>
</evidence>
<evidence type="ECO:0000256" key="2">
    <source>
        <dbReference type="ARBA" id="ARBA00001936"/>
    </source>
</evidence>
<keyword evidence="8 10" id="KW-0479">Metal-binding</keyword>
<name>A0A1Y4SZ74_9FIRM</name>
<dbReference type="GO" id="GO:0006098">
    <property type="term" value="P:pentose-phosphate shunt"/>
    <property type="evidence" value="ECO:0007669"/>
    <property type="project" value="UniProtKB-UniRule"/>
</dbReference>
<dbReference type="InterPro" id="IPR026019">
    <property type="entry name" value="Ribul_P_3_epim"/>
</dbReference>
<keyword evidence="13" id="KW-0170">Cobalt</keyword>
<feature type="binding site" evidence="10 13">
    <location>
        <position position="175"/>
    </location>
    <ligand>
        <name>a divalent metal cation</name>
        <dbReference type="ChEBI" id="CHEBI:60240"/>
    </ligand>
</feature>
<comment type="cofactor">
    <cofactor evidence="4">
        <name>Zn(2+)</name>
        <dbReference type="ChEBI" id="CHEBI:29105"/>
    </cofactor>
</comment>
<evidence type="ECO:0000256" key="13">
    <source>
        <dbReference type="PIRSR" id="PIRSR001461-2"/>
    </source>
</evidence>
<evidence type="ECO:0000256" key="9">
    <source>
        <dbReference type="ARBA" id="ARBA00023235"/>
    </source>
</evidence>
<comment type="cofactor">
    <cofactor evidence="5">
        <name>Fe(2+)</name>
        <dbReference type="ChEBI" id="CHEBI:29033"/>
    </cofactor>
</comment>
<comment type="cofactor">
    <cofactor evidence="2">
        <name>Mn(2+)</name>
        <dbReference type="ChEBI" id="CHEBI:29035"/>
    </cofactor>
</comment>
<feature type="binding site" evidence="14">
    <location>
        <position position="177"/>
    </location>
    <ligand>
        <name>substrate</name>
    </ligand>
</feature>
<comment type="catalytic activity">
    <reaction evidence="1 10 11">
        <text>D-ribulose 5-phosphate = D-xylulose 5-phosphate</text>
        <dbReference type="Rhea" id="RHEA:13677"/>
        <dbReference type="ChEBI" id="CHEBI:57737"/>
        <dbReference type="ChEBI" id="CHEBI:58121"/>
        <dbReference type="EC" id="5.1.3.1"/>
    </reaction>
</comment>
<comment type="pathway">
    <text evidence="10">Carbohydrate degradation.</text>
</comment>
<dbReference type="NCBIfam" id="TIGR01163">
    <property type="entry name" value="rpe"/>
    <property type="match status" value="1"/>
</dbReference>
<dbReference type="RefSeq" id="WP_087357534.1">
    <property type="nucleotide sequence ID" value="NZ_NFLJ01000009.1"/>
</dbReference>
<feature type="binding site" evidence="10 14">
    <location>
        <position position="7"/>
    </location>
    <ligand>
        <name>substrate</name>
    </ligand>
</feature>
<dbReference type="FunFam" id="3.20.20.70:FF:000004">
    <property type="entry name" value="Ribulose-phosphate 3-epimerase"/>
    <property type="match status" value="1"/>
</dbReference>
<feature type="binding site" evidence="10 13">
    <location>
        <position position="34"/>
    </location>
    <ligand>
        <name>a divalent metal cation</name>
        <dbReference type="ChEBI" id="CHEBI:60240"/>
    </ligand>
</feature>
<proteinExistence type="inferred from homology"/>
<sequence>MVKVAPSVLSADFAELKKDLDSIKNCGADWIHYDVMDGHFVPNISFGYSILNDISQVTDLYLDVHLMIENPMKYVDEFIKAHASSITAHIEAFSNEQDIRAFIQHVHHHGVNVGLSIKPATPVDTLIPYLDDLDLVLVMSVEPGFGGQKFQEQAISKIEQLDQLRQERSYLIEVDGGINATTGMLCRQAGADVLVAGSYVFQAENRKEAIESLK</sequence>
<evidence type="ECO:0000256" key="8">
    <source>
        <dbReference type="ARBA" id="ARBA00022723"/>
    </source>
</evidence>
<evidence type="ECO:0000256" key="1">
    <source>
        <dbReference type="ARBA" id="ARBA00001782"/>
    </source>
</evidence>
<dbReference type="GO" id="GO:0019323">
    <property type="term" value="P:pentose catabolic process"/>
    <property type="evidence" value="ECO:0007669"/>
    <property type="project" value="UniProtKB-UniRule"/>
</dbReference>
<dbReference type="GO" id="GO:0004750">
    <property type="term" value="F:D-ribulose-phosphate 3-epimerase activity"/>
    <property type="evidence" value="ECO:0007669"/>
    <property type="project" value="UniProtKB-UniRule"/>
</dbReference>
<protein>
    <recommendedName>
        <fullName evidence="7 10">Ribulose-phosphate 3-epimerase</fullName>
        <ecNumber evidence="7 10">5.1.3.1</ecNumber>
    </recommendedName>
</protein>
<comment type="function">
    <text evidence="10">Catalyzes the reversible epimerization of D-ribulose 5-phosphate to D-xylulose 5-phosphate.</text>
</comment>
<evidence type="ECO:0000256" key="7">
    <source>
        <dbReference type="ARBA" id="ARBA00013188"/>
    </source>
</evidence>
<evidence type="ECO:0000256" key="12">
    <source>
        <dbReference type="PIRSR" id="PIRSR001461-1"/>
    </source>
</evidence>
<dbReference type="OrthoDB" id="1645589at2"/>
<evidence type="ECO:0000256" key="6">
    <source>
        <dbReference type="ARBA" id="ARBA00009541"/>
    </source>
</evidence>
<reference evidence="15 16" key="1">
    <citation type="journal article" date="2018" name="BMC Genomics">
        <title>Whole genome sequencing and function prediction of 133 gut anaerobes isolated from chicken caecum in pure cultures.</title>
        <authorList>
            <person name="Medvecky M."/>
            <person name="Cejkova D."/>
            <person name="Polansky O."/>
            <person name="Karasova D."/>
            <person name="Kubasova T."/>
            <person name="Cizek A."/>
            <person name="Rychlik I."/>
        </authorList>
    </citation>
    <scope>NUCLEOTIDE SEQUENCE [LARGE SCALE GENOMIC DNA]</scope>
    <source>
        <strain evidence="15 16">An13</strain>
    </source>
</reference>
<dbReference type="GO" id="GO:0005737">
    <property type="term" value="C:cytoplasm"/>
    <property type="evidence" value="ECO:0007669"/>
    <property type="project" value="UniProtKB-ARBA"/>
</dbReference>
<evidence type="ECO:0000256" key="14">
    <source>
        <dbReference type="PIRSR" id="PIRSR001461-3"/>
    </source>
</evidence>
<evidence type="ECO:0000256" key="11">
    <source>
        <dbReference type="PIRNR" id="PIRNR001461"/>
    </source>
</evidence>
<dbReference type="GO" id="GO:0046872">
    <property type="term" value="F:metal ion binding"/>
    <property type="evidence" value="ECO:0007669"/>
    <property type="project" value="UniProtKB-UniRule"/>
</dbReference>
<dbReference type="EMBL" id="NFLJ01000009">
    <property type="protein sequence ID" value="OUQ35228.1"/>
    <property type="molecule type" value="Genomic_DNA"/>
</dbReference>
<evidence type="ECO:0000313" key="16">
    <source>
        <dbReference type="Proteomes" id="UP000195305"/>
    </source>
</evidence>
<comment type="similarity">
    <text evidence="6 10 11">Belongs to the ribulose-phosphate 3-epimerase family.</text>
</comment>
<evidence type="ECO:0000256" key="5">
    <source>
        <dbReference type="ARBA" id="ARBA00001954"/>
    </source>
</evidence>